<dbReference type="InterPro" id="IPR051044">
    <property type="entry name" value="MAG_DAG_Lipase"/>
</dbReference>
<dbReference type="OrthoDB" id="9800213at2"/>
<dbReference type="Gene3D" id="3.40.50.1820">
    <property type="entry name" value="alpha/beta hydrolase"/>
    <property type="match status" value="1"/>
</dbReference>
<dbReference type="InterPro" id="IPR029058">
    <property type="entry name" value="AB_hydrolase_fold"/>
</dbReference>
<dbReference type="Proteomes" id="UP000093199">
    <property type="component" value="Unassembled WGS sequence"/>
</dbReference>
<dbReference type="InterPro" id="IPR022742">
    <property type="entry name" value="Hydrolase_4"/>
</dbReference>
<dbReference type="PIRSF" id="PIRSF017388">
    <property type="entry name" value="Esterase_lipase"/>
    <property type="match status" value="1"/>
</dbReference>
<feature type="active site" description="Nucleophile" evidence="1">
    <location>
        <position position="93"/>
    </location>
</feature>
<evidence type="ECO:0000313" key="4">
    <source>
        <dbReference type="Proteomes" id="UP000093199"/>
    </source>
</evidence>
<evidence type="ECO:0000259" key="2">
    <source>
        <dbReference type="Pfam" id="PF12146"/>
    </source>
</evidence>
<dbReference type="Pfam" id="PF12146">
    <property type="entry name" value="Hydrolase_4"/>
    <property type="match status" value="1"/>
</dbReference>
<evidence type="ECO:0000313" key="3">
    <source>
        <dbReference type="EMBL" id="OCS87166.1"/>
    </source>
</evidence>
<dbReference type="RefSeq" id="WP_066543718.1">
    <property type="nucleotide sequence ID" value="NZ_MASJ01000004.1"/>
</dbReference>
<comment type="caution">
    <text evidence="3">The sequence shown here is derived from an EMBL/GenBank/DDBJ whole genome shotgun (WGS) entry which is preliminary data.</text>
</comment>
<keyword evidence="4" id="KW-1185">Reference proteome</keyword>
<organism evidence="3 4">
    <name type="scientific">Caryophanon tenue</name>
    <dbReference type="NCBI Taxonomy" id="33978"/>
    <lineage>
        <taxon>Bacteria</taxon>
        <taxon>Bacillati</taxon>
        <taxon>Bacillota</taxon>
        <taxon>Bacilli</taxon>
        <taxon>Bacillales</taxon>
        <taxon>Caryophanaceae</taxon>
        <taxon>Caryophanon</taxon>
    </lineage>
</organism>
<dbReference type="GO" id="GO:0052689">
    <property type="term" value="F:carboxylic ester hydrolase activity"/>
    <property type="evidence" value="ECO:0007669"/>
    <property type="project" value="InterPro"/>
</dbReference>
<dbReference type="SUPFAM" id="SSF53474">
    <property type="entry name" value="alpha/beta-Hydrolases"/>
    <property type="match status" value="1"/>
</dbReference>
<protein>
    <submittedName>
        <fullName evidence="3">Carboxylesterase</fullName>
    </submittedName>
</protein>
<dbReference type="EMBL" id="MASJ01000004">
    <property type="protein sequence ID" value="OCS87166.1"/>
    <property type="molecule type" value="Genomic_DNA"/>
</dbReference>
<gene>
    <name evidence="3" type="ORF">A6M13_11075</name>
</gene>
<name>A0A1C0YJ09_9BACL</name>
<dbReference type="AlphaFoldDB" id="A0A1C0YJ09"/>
<dbReference type="InterPro" id="IPR012354">
    <property type="entry name" value="Esterase_lipase"/>
</dbReference>
<dbReference type="STRING" id="33978.A6M13_11075"/>
<evidence type="ECO:0000256" key="1">
    <source>
        <dbReference type="PIRSR" id="PIRSR017388-1"/>
    </source>
</evidence>
<feature type="active site" description="Charge relay system" evidence="1">
    <location>
        <position position="222"/>
    </location>
</feature>
<accession>A0A1C0YJ09</accession>
<sequence>MKTIIQQPFFFEAGDRAVLLLHGFTGSSADVRMLGRFLEKKGYTSLAPHYRGHGVAPEQLIETNPSQWWADVLAAYEQLRDAGYTQIAVCGLSLGGVMSLKLALNKPVTGIVTMCAPMSMRTTDIMFEGVLKYASEYKRFEGKDEAVIDDEVAMIREQGMPSLSQLRDFVYSVREEVDELYTPLFVVQARHDEIIDPNSATYIYETAESTYKEIKWYEEATHVITLSNEKAQLHEDIYAFLETLDWQI</sequence>
<feature type="domain" description="Serine aminopeptidase S33" evidence="2">
    <location>
        <begin position="16"/>
        <end position="225"/>
    </location>
</feature>
<feature type="active site" description="Charge relay system" evidence="1">
    <location>
        <position position="192"/>
    </location>
</feature>
<dbReference type="PANTHER" id="PTHR11614">
    <property type="entry name" value="PHOSPHOLIPASE-RELATED"/>
    <property type="match status" value="1"/>
</dbReference>
<proteinExistence type="predicted"/>
<reference evidence="3 4" key="1">
    <citation type="submission" date="2016-07" db="EMBL/GenBank/DDBJ databases">
        <title>Caryophanon tenue genome sequencing.</title>
        <authorList>
            <person name="Verma A."/>
            <person name="Pal Y."/>
            <person name="Krishnamurthi S."/>
        </authorList>
    </citation>
    <scope>NUCLEOTIDE SEQUENCE [LARGE SCALE GENOMIC DNA]</scope>
    <source>
        <strain evidence="3 4">DSM 14152</strain>
    </source>
</reference>